<dbReference type="InterPro" id="IPR000308">
    <property type="entry name" value="14-3-3"/>
</dbReference>
<reference evidence="3 4" key="1">
    <citation type="journal article" date="2020" name="Nature">
        <title>Six reference-quality genomes reveal evolution of bat adaptations.</title>
        <authorList>
            <person name="Jebb D."/>
            <person name="Huang Z."/>
            <person name="Pippel M."/>
            <person name="Hughes G.M."/>
            <person name="Lavrichenko K."/>
            <person name="Devanna P."/>
            <person name="Winkler S."/>
            <person name="Jermiin L.S."/>
            <person name="Skirmuntt E.C."/>
            <person name="Katzourakis A."/>
            <person name="Burkitt-Gray L."/>
            <person name="Ray D.A."/>
            <person name="Sullivan K.A.M."/>
            <person name="Roscito J.G."/>
            <person name="Kirilenko B.M."/>
            <person name="Davalos L.M."/>
            <person name="Corthals A.P."/>
            <person name="Power M.L."/>
            <person name="Jones G."/>
            <person name="Ransome R.D."/>
            <person name="Dechmann D.K.N."/>
            <person name="Locatelli A.G."/>
            <person name="Puechmaille S.J."/>
            <person name="Fedrigo O."/>
            <person name="Jarvis E.D."/>
            <person name="Hiller M."/>
            <person name="Vernes S.C."/>
            <person name="Myers E.W."/>
            <person name="Teeling E.C."/>
        </authorList>
    </citation>
    <scope>NUCLEOTIDE SEQUENCE [LARGE SCALE GENOMIC DNA]</scope>
    <source>
        <strain evidence="3">Bat1K_MPI-CBG_1</strain>
    </source>
</reference>
<evidence type="ECO:0000313" key="4">
    <source>
        <dbReference type="Proteomes" id="UP000664940"/>
    </source>
</evidence>
<evidence type="ECO:0000259" key="2">
    <source>
        <dbReference type="Pfam" id="PF00244"/>
    </source>
</evidence>
<feature type="domain" description="14-3-3" evidence="2">
    <location>
        <begin position="4"/>
        <end position="70"/>
    </location>
</feature>
<proteinExistence type="inferred from homology"/>
<accession>A0A834DSJ6</accession>
<comment type="caution">
    <text evidence="3">The sequence shown here is derived from an EMBL/GenBank/DDBJ whole genome shotgun (WGS) entry which is preliminary data.</text>
</comment>
<dbReference type="SUPFAM" id="SSF48445">
    <property type="entry name" value="14-3-3 protein"/>
    <property type="match status" value="1"/>
</dbReference>
<dbReference type="InterPro" id="IPR036815">
    <property type="entry name" value="14-3-3_dom_sf"/>
</dbReference>
<evidence type="ECO:0000256" key="1">
    <source>
        <dbReference type="ARBA" id="ARBA00006141"/>
    </source>
</evidence>
<organism evidence="3 4">
    <name type="scientific">Phyllostomus discolor</name>
    <name type="common">pale spear-nosed bat</name>
    <dbReference type="NCBI Taxonomy" id="89673"/>
    <lineage>
        <taxon>Eukaryota</taxon>
        <taxon>Metazoa</taxon>
        <taxon>Chordata</taxon>
        <taxon>Craniata</taxon>
        <taxon>Vertebrata</taxon>
        <taxon>Euteleostomi</taxon>
        <taxon>Mammalia</taxon>
        <taxon>Eutheria</taxon>
        <taxon>Laurasiatheria</taxon>
        <taxon>Chiroptera</taxon>
        <taxon>Yangochiroptera</taxon>
        <taxon>Phyllostomidae</taxon>
        <taxon>Phyllostominae</taxon>
        <taxon>Phyllostomus</taxon>
    </lineage>
</organism>
<dbReference type="Proteomes" id="UP000664940">
    <property type="component" value="Unassembled WGS sequence"/>
</dbReference>
<gene>
    <name evidence="3" type="ORF">HJG60_008217</name>
</gene>
<comment type="similarity">
    <text evidence="1">Belongs to the 14-3-3 family.</text>
</comment>
<dbReference type="Pfam" id="PF00244">
    <property type="entry name" value="14-3-3"/>
    <property type="match status" value="1"/>
</dbReference>
<dbReference type="Gene3D" id="1.20.190.20">
    <property type="entry name" value="14-3-3 domain"/>
    <property type="match status" value="1"/>
</dbReference>
<dbReference type="EMBL" id="JABVXQ010000010">
    <property type="protein sequence ID" value="KAF6088387.1"/>
    <property type="molecule type" value="Genomic_DNA"/>
</dbReference>
<dbReference type="AlphaFoldDB" id="A0A834DSJ6"/>
<dbReference type="InterPro" id="IPR023410">
    <property type="entry name" value="14-3-3_domain"/>
</dbReference>
<name>A0A834DSJ6_9CHIR</name>
<protein>
    <recommendedName>
        <fullName evidence="2">14-3-3 domain-containing protein</fullName>
    </recommendedName>
</protein>
<evidence type="ECO:0000313" key="3">
    <source>
        <dbReference type="EMBL" id="KAF6088387.1"/>
    </source>
</evidence>
<sequence>MTSGNKKNLEIVKAYWEKSEKERETVCNDDKFLINNCNDFQYEGKVFYLKMKGDYHHYLAEVASREKKNMRLKLLGWLLMQELQAGELHLRSRYSEKTTRGTRRYGHDVYYSHYRAAQRWWQIRQKTWHPTSSLSDTSRFGERVARENSTLL</sequence>
<dbReference type="PANTHER" id="PTHR18860">
    <property type="entry name" value="14-3-3 PROTEIN"/>
    <property type="match status" value="1"/>
</dbReference>